<evidence type="ECO:0000313" key="2">
    <source>
        <dbReference type="WBParaSite" id="PS1159_v2.g6872.t1"/>
    </source>
</evidence>
<accession>A0AC35GNH8</accession>
<protein>
    <submittedName>
        <fullName evidence="2">Protein FAM136A</fullName>
    </submittedName>
</protein>
<dbReference type="WBParaSite" id="PS1159_v2.g6872.t1">
    <property type="protein sequence ID" value="PS1159_v2.g6872.t1"/>
    <property type="gene ID" value="PS1159_v2.g6872"/>
</dbReference>
<sequence>MEETQRRVKDAVDDLIDDLDRKFLREKQRKAFLCSAKCCESTGSRATIEKCVDLCNKSMQKSHTLLETELSALQQQMSRCAMGCYDKLVQQMGPDPSKYSEAQMHQFNEKIDSCVSRCADDHISVLPKIKSRLSNSLKD</sequence>
<reference evidence="2" key="1">
    <citation type="submission" date="2022-11" db="UniProtKB">
        <authorList>
            <consortium name="WormBaseParasite"/>
        </authorList>
    </citation>
    <scope>IDENTIFICATION</scope>
</reference>
<dbReference type="Proteomes" id="UP000887580">
    <property type="component" value="Unplaced"/>
</dbReference>
<organism evidence="1 2">
    <name type="scientific">Panagrolaimus sp. PS1159</name>
    <dbReference type="NCBI Taxonomy" id="55785"/>
    <lineage>
        <taxon>Eukaryota</taxon>
        <taxon>Metazoa</taxon>
        <taxon>Ecdysozoa</taxon>
        <taxon>Nematoda</taxon>
        <taxon>Chromadorea</taxon>
        <taxon>Rhabditida</taxon>
        <taxon>Tylenchina</taxon>
        <taxon>Panagrolaimomorpha</taxon>
        <taxon>Panagrolaimoidea</taxon>
        <taxon>Panagrolaimidae</taxon>
        <taxon>Panagrolaimus</taxon>
    </lineage>
</organism>
<evidence type="ECO:0000313" key="1">
    <source>
        <dbReference type="Proteomes" id="UP000887580"/>
    </source>
</evidence>
<name>A0AC35GNH8_9BILA</name>
<proteinExistence type="predicted"/>